<dbReference type="AlphaFoldDB" id="A0A517TZG8"/>
<evidence type="ECO:0000313" key="4">
    <source>
        <dbReference type="Proteomes" id="UP000317909"/>
    </source>
</evidence>
<dbReference type="KEGG" id="llh:I41_29550"/>
<accession>A0A517TZG8</accession>
<proteinExistence type="predicted"/>
<keyword evidence="2" id="KW-1133">Transmembrane helix</keyword>
<reference evidence="3 4" key="1">
    <citation type="submission" date="2019-02" db="EMBL/GenBank/DDBJ databases">
        <title>Deep-cultivation of Planctomycetes and their phenomic and genomic characterization uncovers novel biology.</title>
        <authorList>
            <person name="Wiegand S."/>
            <person name="Jogler M."/>
            <person name="Boedeker C."/>
            <person name="Pinto D."/>
            <person name="Vollmers J."/>
            <person name="Rivas-Marin E."/>
            <person name="Kohn T."/>
            <person name="Peeters S.H."/>
            <person name="Heuer A."/>
            <person name="Rast P."/>
            <person name="Oberbeckmann S."/>
            <person name="Bunk B."/>
            <person name="Jeske O."/>
            <person name="Meyerdierks A."/>
            <person name="Storesund J.E."/>
            <person name="Kallscheuer N."/>
            <person name="Luecker S."/>
            <person name="Lage O.M."/>
            <person name="Pohl T."/>
            <person name="Merkel B.J."/>
            <person name="Hornburger P."/>
            <person name="Mueller R.-W."/>
            <person name="Bruemmer F."/>
            <person name="Labrenz M."/>
            <person name="Spormann A.M."/>
            <person name="Op den Camp H."/>
            <person name="Overmann J."/>
            <person name="Amann R."/>
            <person name="Jetten M.S.M."/>
            <person name="Mascher T."/>
            <person name="Medema M.H."/>
            <person name="Devos D.P."/>
            <person name="Kaster A.-K."/>
            <person name="Ovreas L."/>
            <person name="Rohde M."/>
            <person name="Galperin M.Y."/>
            <person name="Jogler C."/>
        </authorList>
    </citation>
    <scope>NUCLEOTIDE SEQUENCE [LARGE SCALE GENOMIC DNA]</scope>
    <source>
        <strain evidence="3 4">I41</strain>
    </source>
</reference>
<keyword evidence="2" id="KW-0812">Transmembrane</keyword>
<feature type="compositionally biased region" description="Acidic residues" evidence="1">
    <location>
        <begin position="16"/>
        <end position="27"/>
    </location>
</feature>
<dbReference type="Proteomes" id="UP000317909">
    <property type="component" value="Chromosome"/>
</dbReference>
<feature type="transmembrane region" description="Helical" evidence="2">
    <location>
        <begin position="69"/>
        <end position="89"/>
    </location>
</feature>
<keyword evidence="2" id="KW-0472">Membrane</keyword>
<dbReference type="RefSeq" id="WP_145433366.1">
    <property type="nucleotide sequence ID" value="NZ_CP036339.1"/>
</dbReference>
<evidence type="ECO:0000256" key="1">
    <source>
        <dbReference type="SAM" id="MobiDB-lite"/>
    </source>
</evidence>
<sequence>MPYNTEETWEDGSNQWDDDEYGDDEDEEPTIFCPNCRAEIWEEAERCPECGEYISDEARIDRRTLMPRWIMLTAILCLLLLGLGMALSLGL</sequence>
<evidence type="ECO:0008006" key="5">
    <source>
        <dbReference type="Google" id="ProtNLM"/>
    </source>
</evidence>
<name>A0A517TZG8_9BACT</name>
<organism evidence="3 4">
    <name type="scientific">Lacipirellula limnantheis</name>
    <dbReference type="NCBI Taxonomy" id="2528024"/>
    <lineage>
        <taxon>Bacteria</taxon>
        <taxon>Pseudomonadati</taxon>
        <taxon>Planctomycetota</taxon>
        <taxon>Planctomycetia</taxon>
        <taxon>Pirellulales</taxon>
        <taxon>Lacipirellulaceae</taxon>
        <taxon>Lacipirellula</taxon>
    </lineage>
</organism>
<evidence type="ECO:0000313" key="3">
    <source>
        <dbReference type="EMBL" id="QDT73764.1"/>
    </source>
</evidence>
<dbReference type="EMBL" id="CP036339">
    <property type="protein sequence ID" value="QDT73764.1"/>
    <property type="molecule type" value="Genomic_DNA"/>
</dbReference>
<protein>
    <recommendedName>
        <fullName evidence="5">Zinc-ribbon domain-containing protein</fullName>
    </recommendedName>
</protein>
<gene>
    <name evidence="3" type="ORF">I41_29550</name>
</gene>
<evidence type="ECO:0000256" key="2">
    <source>
        <dbReference type="SAM" id="Phobius"/>
    </source>
</evidence>
<feature type="region of interest" description="Disordered" evidence="1">
    <location>
        <begin position="1"/>
        <end position="27"/>
    </location>
</feature>
<dbReference type="OrthoDB" id="292190at2"/>
<keyword evidence="4" id="KW-1185">Reference proteome</keyword>